<dbReference type="OMA" id="NMSEYLP"/>
<dbReference type="Gene3D" id="1.10.150.50">
    <property type="entry name" value="Transcription Factor, Ets-1"/>
    <property type="match status" value="1"/>
</dbReference>
<dbReference type="EMBL" id="UYYF01004286">
    <property type="protein sequence ID" value="VDN01461.1"/>
    <property type="molecule type" value="Genomic_DNA"/>
</dbReference>
<feature type="coiled-coil region" evidence="1">
    <location>
        <begin position="129"/>
        <end position="163"/>
    </location>
</feature>
<dbReference type="Proteomes" id="UP000276776">
    <property type="component" value="Unassembled WGS sequence"/>
</dbReference>
<sequence length="428" mass="49481">MTFLVCYGQAVVNYFKKFSFWVMSTAEQLKCAKTMAEVLHILNMSEYLPLFAKVNILQASALKLLREADLKCMGIDSCGRQKLLQAIQCLAKNIPVRVTAEERTNQRMHYNAHMLEPKQYKVDDEKFYLQKAEGELSRCKVELNLKRNELARLQKQARLVREIIEIAGNTQNHARKVVQICKEYNGSSNLQQLAINLEYLLNGILVHGSKFISAKQNSSSSSLPVASTRNSHSNHANYRPQTRPPTNVNTTLPCYHSNKPNSSRWYSKILKPSTTQRSRQINRDTHFSYYRPSTSPLRIPSPLTINYCPDNTKYQKIVLPLSAPTSPQLEHTNFVDGLFSKFTRNKTSTPHKQPPARHINSSHQSFVRHSRKKHVCCILTIFLYQSENVAFILINYTLEFDFLIKIFKSLYQVMTRFKSIKYEKMYLN</sequence>
<keyword evidence="5" id="KW-1185">Reference proteome</keyword>
<dbReference type="SUPFAM" id="SSF47769">
    <property type="entry name" value="SAM/Pointed domain"/>
    <property type="match status" value="1"/>
</dbReference>
<gene>
    <name evidence="4" type="ORF">TCLT_LOCUS4362</name>
</gene>
<name>A0A0N5CVM8_THECL</name>
<evidence type="ECO:0000313" key="5">
    <source>
        <dbReference type="Proteomes" id="UP000276776"/>
    </source>
</evidence>
<evidence type="ECO:0000313" key="6">
    <source>
        <dbReference type="WBParaSite" id="TCLT_0000437301-mRNA-1"/>
    </source>
</evidence>
<feature type="domain" description="SAM" evidence="3">
    <location>
        <begin position="27"/>
        <end position="93"/>
    </location>
</feature>
<evidence type="ECO:0000259" key="3">
    <source>
        <dbReference type="SMART" id="SM00454"/>
    </source>
</evidence>
<protein>
    <submittedName>
        <fullName evidence="6">SAM domain-containing protein</fullName>
    </submittedName>
</protein>
<evidence type="ECO:0000256" key="1">
    <source>
        <dbReference type="SAM" id="Coils"/>
    </source>
</evidence>
<dbReference type="OrthoDB" id="5813594at2759"/>
<accession>A0A0N5CVM8</accession>
<dbReference type="Pfam" id="PF07647">
    <property type="entry name" value="SAM_2"/>
    <property type="match status" value="1"/>
</dbReference>
<reference evidence="4 5" key="2">
    <citation type="submission" date="2018-11" db="EMBL/GenBank/DDBJ databases">
        <authorList>
            <consortium name="Pathogen Informatics"/>
        </authorList>
    </citation>
    <scope>NUCLEOTIDE SEQUENCE [LARGE SCALE GENOMIC DNA]</scope>
</reference>
<evidence type="ECO:0000256" key="2">
    <source>
        <dbReference type="SAM" id="MobiDB-lite"/>
    </source>
</evidence>
<proteinExistence type="predicted"/>
<feature type="region of interest" description="Disordered" evidence="2">
    <location>
        <begin position="217"/>
        <end position="251"/>
    </location>
</feature>
<dbReference type="InterPro" id="IPR001660">
    <property type="entry name" value="SAM"/>
</dbReference>
<evidence type="ECO:0000313" key="4">
    <source>
        <dbReference type="EMBL" id="VDN01461.1"/>
    </source>
</evidence>
<dbReference type="SMART" id="SM00454">
    <property type="entry name" value="SAM"/>
    <property type="match status" value="1"/>
</dbReference>
<dbReference type="AlphaFoldDB" id="A0A0N5CVM8"/>
<dbReference type="InterPro" id="IPR013761">
    <property type="entry name" value="SAM/pointed_sf"/>
</dbReference>
<keyword evidence="1" id="KW-0175">Coiled coil</keyword>
<organism evidence="6">
    <name type="scientific">Thelazia callipaeda</name>
    <name type="common">Oriental eyeworm</name>
    <name type="synonym">Parasitic nematode</name>
    <dbReference type="NCBI Taxonomy" id="103827"/>
    <lineage>
        <taxon>Eukaryota</taxon>
        <taxon>Metazoa</taxon>
        <taxon>Ecdysozoa</taxon>
        <taxon>Nematoda</taxon>
        <taxon>Chromadorea</taxon>
        <taxon>Rhabditida</taxon>
        <taxon>Spirurina</taxon>
        <taxon>Spiruromorpha</taxon>
        <taxon>Thelazioidea</taxon>
        <taxon>Thelaziidae</taxon>
        <taxon>Thelazia</taxon>
    </lineage>
</organism>
<reference evidence="6" key="1">
    <citation type="submission" date="2017-02" db="UniProtKB">
        <authorList>
            <consortium name="WormBaseParasite"/>
        </authorList>
    </citation>
    <scope>IDENTIFICATION</scope>
</reference>
<dbReference type="WBParaSite" id="TCLT_0000437301-mRNA-1">
    <property type="protein sequence ID" value="TCLT_0000437301-mRNA-1"/>
    <property type="gene ID" value="TCLT_0000437301"/>
</dbReference>